<name>A0A8K0NYZ2_LADFU</name>
<accession>A0A8K0NYZ2</accession>
<keyword evidence="2" id="KW-1185">Reference proteome</keyword>
<feature type="non-terminal residue" evidence="1">
    <location>
        <position position="95"/>
    </location>
</feature>
<comment type="caution">
    <text evidence="1">The sequence shown here is derived from an EMBL/GenBank/DDBJ whole genome shotgun (WGS) entry which is preliminary data.</text>
</comment>
<evidence type="ECO:0000313" key="1">
    <source>
        <dbReference type="EMBL" id="KAG8225004.1"/>
    </source>
</evidence>
<dbReference type="Proteomes" id="UP000792457">
    <property type="component" value="Unassembled WGS sequence"/>
</dbReference>
<organism evidence="1 2">
    <name type="scientific">Ladona fulva</name>
    <name type="common">Scarce chaser dragonfly</name>
    <name type="synonym">Libellula fulva</name>
    <dbReference type="NCBI Taxonomy" id="123851"/>
    <lineage>
        <taxon>Eukaryota</taxon>
        <taxon>Metazoa</taxon>
        <taxon>Ecdysozoa</taxon>
        <taxon>Arthropoda</taxon>
        <taxon>Hexapoda</taxon>
        <taxon>Insecta</taxon>
        <taxon>Pterygota</taxon>
        <taxon>Palaeoptera</taxon>
        <taxon>Odonata</taxon>
        <taxon>Epiprocta</taxon>
        <taxon>Anisoptera</taxon>
        <taxon>Libelluloidea</taxon>
        <taxon>Libellulidae</taxon>
        <taxon>Ladona</taxon>
    </lineage>
</organism>
<dbReference type="EMBL" id="KZ308221">
    <property type="protein sequence ID" value="KAG8225004.1"/>
    <property type="molecule type" value="Genomic_DNA"/>
</dbReference>
<reference evidence="1" key="2">
    <citation type="submission" date="2017-10" db="EMBL/GenBank/DDBJ databases">
        <title>Ladona fulva Genome sequencing and assembly.</title>
        <authorList>
            <person name="Murali S."/>
            <person name="Richards S."/>
            <person name="Bandaranaike D."/>
            <person name="Bellair M."/>
            <person name="Blankenburg K."/>
            <person name="Chao H."/>
            <person name="Dinh H."/>
            <person name="Doddapaneni H."/>
            <person name="Dugan-Rocha S."/>
            <person name="Elkadiri S."/>
            <person name="Gnanaolivu R."/>
            <person name="Hernandez B."/>
            <person name="Skinner E."/>
            <person name="Javaid M."/>
            <person name="Lee S."/>
            <person name="Li M."/>
            <person name="Ming W."/>
            <person name="Munidasa M."/>
            <person name="Muniz J."/>
            <person name="Nguyen L."/>
            <person name="Hughes D."/>
            <person name="Osuji N."/>
            <person name="Pu L.-L."/>
            <person name="Puazo M."/>
            <person name="Qu C."/>
            <person name="Quiroz J."/>
            <person name="Raj R."/>
            <person name="Weissenberger G."/>
            <person name="Xin Y."/>
            <person name="Zou X."/>
            <person name="Han Y."/>
            <person name="Worley K."/>
            <person name="Muzny D."/>
            <person name="Gibbs R."/>
        </authorList>
    </citation>
    <scope>NUCLEOTIDE SEQUENCE</scope>
    <source>
        <strain evidence="1">Sampled in the wild</strain>
    </source>
</reference>
<proteinExistence type="predicted"/>
<protein>
    <submittedName>
        <fullName evidence="1">Uncharacterized protein</fullName>
    </submittedName>
</protein>
<evidence type="ECO:0000313" key="2">
    <source>
        <dbReference type="Proteomes" id="UP000792457"/>
    </source>
</evidence>
<sequence length="95" mass="10606">MVERTHQIEHNIPCDIDSCTLTSGGEVLHEPDFQPITKSGVEDTLTAGTLIIEYVTDGVKDIKKGDEETFITAQFADSKLTFSVLRNFQEFEQNA</sequence>
<reference evidence="1" key="1">
    <citation type="submission" date="2013-04" db="EMBL/GenBank/DDBJ databases">
        <authorList>
            <person name="Qu J."/>
            <person name="Murali S.C."/>
            <person name="Bandaranaike D."/>
            <person name="Bellair M."/>
            <person name="Blankenburg K."/>
            <person name="Chao H."/>
            <person name="Dinh H."/>
            <person name="Doddapaneni H."/>
            <person name="Downs B."/>
            <person name="Dugan-Rocha S."/>
            <person name="Elkadiri S."/>
            <person name="Gnanaolivu R.D."/>
            <person name="Hernandez B."/>
            <person name="Javaid M."/>
            <person name="Jayaseelan J.C."/>
            <person name="Lee S."/>
            <person name="Li M."/>
            <person name="Ming W."/>
            <person name="Munidasa M."/>
            <person name="Muniz J."/>
            <person name="Nguyen L."/>
            <person name="Ongeri F."/>
            <person name="Osuji N."/>
            <person name="Pu L.-L."/>
            <person name="Puazo M."/>
            <person name="Qu C."/>
            <person name="Quiroz J."/>
            <person name="Raj R."/>
            <person name="Weissenberger G."/>
            <person name="Xin Y."/>
            <person name="Zou X."/>
            <person name="Han Y."/>
            <person name="Richards S."/>
            <person name="Worley K."/>
            <person name="Muzny D."/>
            <person name="Gibbs R."/>
        </authorList>
    </citation>
    <scope>NUCLEOTIDE SEQUENCE</scope>
    <source>
        <strain evidence="1">Sampled in the wild</strain>
    </source>
</reference>
<gene>
    <name evidence="1" type="ORF">J437_LFUL006015</name>
</gene>
<dbReference type="AlphaFoldDB" id="A0A8K0NYZ2"/>